<dbReference type="EMBL" id="JAPZBO010000009">
    <property type="protein sequence ID" value="KAJ5303403.1"/>
    <property type="molecule type" value="Genomic_DNA"/>
</dbReference>
<protein>
    <recommendedName>
        <fullName evidence="6">Piwi domain-containing protein</fullName>
    </recommendedName>
</protein>
<dbReference type="InterPro" id="IPR003100">
    <property type="entry name" value="PAZ_dom"/>
</dbReference>
<dbReference type="Gene3D" id="3.30.420.10">
    <property type="entry name" value="Ribonuclease H-like superfamily/Ribonuclease H"/>
    <property type="match status" value="1"/>
</dbReference>
<dbReference type="InterPro" id="IPR032474">
    <property type="entry name" value="Argonaute_N"/>
</dbReference>
<dbReference type="Pfam" id="PF08699">
    <property type="entry name" value="ArgoL1"/>
    <property type="match status" value="1"/>
</dbReference>
<accession>A0A9W9H242</accession>
<reference evidence="4" key="2">
    <citation type="journal article" date="2023" name="IMA Fungus">
        <title>Comparative genomic study of the Penicillium genus elucidates a diverse pangenome and 15 lateral gene transfer events.</title>
        <authorList>
            <person name="Petersen C."/>
            <person name="Sorensen T."/>
            <person name="Nielsen M.R."/>
            <person name="Sondergaard T.E."/>
            <person name="Sorensen J.L."/>
            <person name="Fitzpatrick D.A."/>
            <person name="Frisvad J.C."/>
            <person name="Nielsen K.L."/>
        </authorList>
    </citation>
    <scope>NUCLEOTIDE SEQUENCE</scope>
    <source>
        <strain evidence="4">IBT 21472</strain>
    </source>
</reference>
<dbReference type="CDD" id="cd02846">
    <property type="entry name" value="PAZ_argonaute_like"/>
    <property type="match status" value="1"/>
</dbReference>
<dbReference type="InterPro" id="IPR032472">
    <property type="entry name" value="ArgoL2"/>
</dbReference>
<dbReference type="SUPFAM" id="SSF53098">
    <property type="entry name" value="Ribonuclease H-like"/>
    <property type="match status" value="1"/>
</dbReference>
<dbReference type="InterPro" id="IPR014811">
    <property type="entry name" value="ArgoL1"/>
</dbReference>
<dbReference type="Pfam" id="PF02170">
    <property type="entry name" value="PAZ"/>
    <property type="match status" value="1"/>
</dbReference>
<dbReference type="Pfam" id="PF16486">
    <property type="entry name" value="ArgoN"/>
    <property type="match status" value="1"/>
</dbReference>
<dbReference type="Gene3D" id="2.170.260.10">
    <property type="entry name" value="paz domain"/>
    <property type="match status" value="1"/>
</dbReference>
<dbReference type="SUPFAM" id="SSF101690">
    <property type="entry name" value="PAZ domain"/>
    <property type="match status" value="1"/>
</dbReference>
<evidence type="ECO:0000259" key="3">
    <source>
        <dbReference type="PROSITE" id="PS50822"/>
    </source>
</evidence>
<dbReference type="PROSITE" id="PS50822">
    <property type="entry name" value="PIWI"/>
    <property type="match status" value="1"/>
</dbReference>
<evidence type="ECO:0008006" key="6">
    <source>
        <dbReference type="Google" id="ProtNLM"/>
    </source>
</evidence>
<dbReference type="Proteomes" id="UP001147746">
    <property type="component" value="Unassembled WGS sequence"/>
</dbReference>
<organism evidence="4 5">
    <name type="scientific">Penicillium atrosanguineum</name>
    <dbReference type="NCBI Taxonomy" id="1132637"/>
    <lineage>
        <taxon>Eukaryota</taxon>
        <taxon>Fungi</taxon>
        <taxon>Dikarya</taxon>
        <taxon>Ascomycota</taxon>
        <taxon>Pezizomycotina</taxon>
        <taxon>Eurotiomycetes</taxon>
        <taxon>Eurotiomycetidae</taxon>
        <taxon>Eurotiales</taxon>
        <taxon>Aspergillaceae</taxon>
        <taxon>Penicillium</taxon>
    </lineage>
</organism>
<feature type="compositionally biased region" description="Low complexity" evidence="1">
    <location>
        <begin position="31"/>
        <end position="50"/>
    </location>
</feature>
<keyword evidence="5" id="KW-1185">Reference proteome</keyword>
<gene>
    <name evidence="4" type="ORF">N7476_010202</name>
</gene>
<comment type="caution">
    <text evidence="4">The sequence shown here is derived from an EMBL/GenBank/DDBJ whole genome shotgun (WGS) entry which is preliminary data.</text>
</comment>
<dbReference type="PROSITE" id="PS50821">
    <property type="entry name" value="PAZ"/>
    <property type="match status" value="1"/>
</dbReference>
<dbReference type="InterPro" id="IPR036085">
    <property type="entry name" value="PAZ_dom_sf"/>
</dbReference>
<evidence type="ECO:0000313" key="5">
    <source>
        <dbReference type="Proteomes" id="UP001147746"/>
    </source>
</evidence>
<name>A0A9W9H242_9EURO</name>
<dbReference type="Gene3D" id="3.40.50.2300">
    <property type="match status" value="1"/>
</dbReference>
<dbReference type="InterPro" id="IPR003165">
    <property type="entry name" value="Piwi"/>
</dbReference>
<dbReference type="InterPro" id="IPR012337">
    <property type="entry name" value="RNaseH-like_sf"/>
</dbReference>
<feature type="compositionally biased region" description="Basic and acidic residues" evidence="1">
    <location>
        <begin position="377"/>
        <end position="390"/>
    </location>
</feature>
<feature type="domain" description="Piwi" evidence="3">
    <location>
        <begin position="645"/>
        <end position="957"/>
    </location>
</feature>
<dbReference type="Pfam" id="PF16488">
    <property type="entry name" value="ArgoL2"/>
    <property type="match status" value="1"/>
</dbReference>
<dbReference type="InterPro" id="IPR036397">
    <property type="entry name" value="RNaseH_sf"/>
</dbReference>
<evidence type="ECO:0000313" key="4">
    <source>
        <dbReference type="EMBL" id="KAJ5303403.1"/>
    </source>
</evidence>
<feature type="region of interest" description="Disordered" evidence="1">
    <location>
        <begin position="377"/>
        <end position="396"/>
    </location>
</feature>
<evidence type="ECO:0000259" key="2">
    <source>
        <dbReference type="PROSITE" id="PS50821"/>
    </source>
</evidence>
<sequence length="991" mass="110712">MSGNRNSRILSMHGGRSGGKSLGRSGEQGNPGSDYRGGSRGSSSNPPYRGGDQRGRGGGGGRPEPDEDPNVMYNSSVTTNPEIEAFEDKCIAKNKGKRADKGELALRPGYGVKGAAVVMRANLFQARFHGADWFHYTVKVRPDPQNSRLNREIFTEFMGKEIIKKAHAATDGAQVVVAMKNLLPGNPYEVTIDSNLKAAKKFSVELTLSEKVNPSELVNTLDNIALRTQPPNEFSSLQMMNILMSAHPFRDPGVTTIRSSNGNKVFWTDGRKQAADLQGGIECIRGFNSSARICDNQVFINLGINHSSFFHEGPLHSILTLFNAMNPDQPPDYVLFNRYINRLRVNVTHLGKHMECGVLVYKQRSIWGLACPEKDGRTHGTNPKTKEKIIPDPNPPRFTNENIGATADQVSFFKCDKGANGKSLSAGGYITVTQYFKEEYDLKLKYHDWPVVNVGSFVHPVYLPLDVCLVPAGQRFMGELAAIQRKNIISFSCRKPPNNYKSITQDGRRIMGMDNPLKNIDTEFRPEMIAVNARILPPPILKYGKTKTMMPKDGSWNLRGQQFCKPAEIKNCMGVVYTRASLNTIDNELVRKAFDSLAAEGKNLGMKWSAWNQGIHTKQIGKTPAEWMKQLELMFEHIRNNPVDLVVIALPAGEERFFDHLKWWSETKAKVMTHCCLYSKFVTHGRPENSQYNANNVMKINLKMGGDNQTLKNAPRLIEGGTTMVVGLDVTHPSPTDPEGFPSMACIVASTDKSMGQWPGEVMVQEARKEEIGTLKAMMLGRLQHWKAVHKVLPTNILIYRDGVSDGQFKMVLKDELPQVQEAVASLYGGKNANITIVVAGKRHNVRFYPAQSRFADKRYGPKSGLVVDRGVTRPIYWDFYMQAQAPLQGSARPAHYIVIHDEIFSANNSDSHPADSLQQLTHDICYMMGRCTRSVGYATPAFLADKYCDRARRYMRAFYYETLIKEGKHKKPDNNKAIKNTNANNAMAYI</sequence>
<reference evidence="4" key="1">
    <citation type="submission" date="2022-12" db="EMBL/GenBank/DDBJ databases">
        <authorList>
            <person name="Petersen C."/>
        </authorList>
    </citation>
    <scope>NUCLEOTIDE SEQUENCE</scope>
    <source>
        <strain evidence="4">IBT 21472</strain>
    </source>
</reference>
<dbReference type="AlphaFoldDB" id="A0A9W9H242"/>
<evidence type="ECO:0000256" key="1">
    <source>
        <dbReference type="SAM" id="MobiDB-lite"/>
    </source>
</evidence>
<feature type="domain" description="PAZ" evidence="2">
    <location>
        <begin position="365"/>
        <end position="472"/>
    </location>
</feature>
<proteinExistence type="predicted"/>
<dbReference type="SMART" id="SM00950">
    <property type="entry name" value="Piwi"/>
    <property type="match status" value="1"/>
</dbReference>
<dbReference type="PANTHER" id="PTHR22891">
    <property type="entry name" value="EUKARYOTIC TRANSLATION INITIATION FACTOR 2C"/>
    <property type="match status" value="1"/>
</dbReference>
<dbReference type="CDD" id="cd04657">
    <property type="entry name" value="Piwi_ago-like"/>
    <property type="match status" value="1"/>
</dbReference>
<dbReference type="InterPro" id="IPR045246">
    <property type="entry name" value="Piwi_ago-like"/>
</dbReference>
<dbReference type="Pfam" id="PF02171">
    <property type="entry name" value="Piwi"/>
    <property type="match status" value="1"/>
</dbReference>
<feature type="region of interest" description="Disordered" evidence="1">
    <location>
        <begin position="1"/>
        <end position="79"/>
    </location>
</feature>
<dbReference type="GO" id="GO:0003723">
    <property type="term" value="F:RNA binding"/>
    <property type="evidence" value="ECO:0007669"/>
    <property type="project" value="InterPro"/>
</dbReference>